<name>A0A4V6NQP6_RHOSA</name>
<evidence type="ECO:0000256" key="1">
    <source>
        <dbReference type="SAM" id="MobiDB-lite"/>
    </source>
</evidence>
<keyword evidence="2" id="KW-0472">Membrane</keyword>
<sequence length="1054" mass="113727">MSDHIKGARPTNIAGLSIDTPVNTWLVVLICLFGGLWGFLTVGRLEDPSFTIKMAQVYTSYPGATAEEVEREVTERLESAIQQMAQLKTLTSASHPGRSQITVEIQDTYDSEELPQVWDELRRKVRDTVPDLPPGTRAPQVNDDYGDVFGLFYALTAPGYSDGEIRDIAKDIRRDLLTVDGVAKVAIDGDKDETVVIEIPQDRLASLGLSLRDLAQLLDVEHAIQPTGSVRVGDRRLAVPVDDAFDRVEAIRRVKIGVPGSTAMLALDDIADVSVQPDETPAQLIRFNGQPAVTLGVSAVPGTNIVDVGAGVAAKLDAIRADWPLGVDLAPIYDQARVVEQSVDGFVASLGLSVAIVIGVLMLFMGWRAGLVVGSVLFLTVAGTLLLMKLAAIDMQRISLGALIIAMGMLVDNAIVIAEGMMVSMQRGLKARAAAVQVVRQTQWPLLGATIIGIMAFSGIGLSPDATGEFLFSLFAVIAMSLLLSWGLAVTVIPLFGSYLLKQGGADDADPYGNRVYRGYGRVLRLALRHRLIAVSLLVATTGGCFWGFGQVAQAFFPASNTPLFYVHYWMPQGTDVRAVSRDLAQAEPEFLAMDEVVEITSFAGRGAQRFMLTYSPQNANGAYGHMIVRTQTREQIPAVAETLRDRLLARNPEALVYTERLVFGPSADSDIAARFSGPDPEVLRDLAEQAAAVLGPHADIVNVRHDWRQRELTVVPVMSDRRTELAAVDRAALSDTIKFATDGLAAGFYRDGDESLEILLRAPLAERGDLGDLGDRLVWSEQERSYVPASQIVETFRTEARDTEIHRRDRVRTLTVMAKVGEGPTVDSVFRQVRADVEAIDLPRGYSLEWGGIYEDTNEAQASLGAQLPLGFLIMLLITVLLFGTVREPLIIWLTVPMAVCGVTLALLGTGMPFGFMALLGMLSLSGMLIKNAIVLVEEVDLQIGAGRQRFEAILDAGISRLRPVALAAVTTILGMVPLLFDAFFASMAVTIMGGLAFATVLTLVAVPVLYALLYRVREDEPAPRMRPDAGPDAASEAVTGAGRAEPSAAGQA</sequence>
<dbReference type="PANTHER" id="PTHR32063">
    <property type="match status" value="1"/>
</dbReference>
<feature type="region of interest" description="Disordered" evidence="1">
    <location>
        <begin position="1023"/>
        <end position="1054"/>
    </location>
</feature>
<feature type="transmembrane region" description="Helical" evidence="2">
    <location>
        <begin position="993"/>
        <end position="1018"/>
    </location>
</feature>
<gene>
    <name evidence="3" type="ORF">EV659_11521</name>
</gene>
<dbReference type="Gene3D" id="3.30.2090.10">
    <property type="entry name" value="Multidrug efflux transporter AcrB TolC docking domain, DN and DC subdomains"/>
    <property type="match status" value="2"/>
</dbReference>
<dbReference type="GO" id="GO:0042910">
    <property type="term" value="F:xenobiotic transmembrane transporter activity"/>
    <property type="evidence" value="ECO:0007669"/>
    <property type="project" value="TreeGrafter"/>
</dbReference>
<dbReference type="EMBL" id="SLXO01000015">
    <property type="protein sequence ID" value="TCP30166.1"/>
    <property type="molecule type" value="Genomic_DNA"/>
</dbReference>
<organism evidence="3 4">
    <name type="scientific">Rhodothalassium salexigens DSM 2132</name>
    <dbReference type="NCBI Taxonomy" id="1188247"/>
    <lineage>
        <taxon>Bacteria</taxon>
        <taxon>Pseudomonadati</taxon>
        <taxon>Pseudomonadota</taxon>
        <taxon>Alphaproteobacteria</taxon>
        <taxon>Rhodothalassiales</taxon>
        <taxon>Rhodothalassiaceae</taxon>
        <taxon>Rhodothalassium</taxon>
    </lineage>
</organism>
<feature type="transmembrane region" description="Helical" evidence="2">
    <location>
        <begin position="345"/>
        <end position="364"/>
    </location>
</feature>
<dbReference type="InterPro" id="IPR001036">
    <property type="entry name" value="Acrflvin-R"/>
</dbReference>
<keyword evidence="4" id="KW-1185">Reference proteome</keyword>
<dbReference type="AlphaFoldDB" id="A0A4V6NQP6"/>
<dbReference type="SUPFAM" id="SSF82866">
    <property type="entry name" value="Multidrug efflux transporter AcrB transmembrane domain"/>
    <property type="match status" value="2"/>
</dbReference>
<dbReference type="GO" id="GO:0005886">
    <property type="term" value="C:plasma membrane"/>
    <property type="evidence" value="ECO:0007669"/>
    <property type="project" value="TreeGrafter"/>
</dbReference>
<feature type="transmembrane region" description="Helical" evidence="2">
    <location>
        <begin position="21"/>
        <end position="40"/>
    </location>
</feature>
<dbReference type="Gene3D" id="3.30.70.1440">
    <property type="entry name" value="Multidrug efflux transporter AcrB pore domain"/>
    <property type="match status" value="1"/>
</dbReference>
<feature type="transmembrane region" description="Helical" evidence="2">
    <location>
        <begin position="444"/>
        <end position="464"/>
    </location>
</feature>
<feature type="transmembrane region" description="Helical" evidence="2">
    <location>
        <begin position="966"/>
        <end position="987"/>
    </location>
</feature>
<dbReference type="InParanoid" id="A0A4V6NQP6"/>
<evidence type="ECO:0000313" key="3">
    <source>
        <dbReference type="EMBL" id="TCP30166.1"/>
    </source>
</evidence>
<accession>A0A4V6NQP6</accession>
<reference evidence="3 4" key="1">
    <citation type="submission" date="2019-03" db="EMBL/GenBank/DDBJ databases">
        <title>Genomic Encyclopedia of Type Strains, Phase IV (KMG-IV): sequencing the most valuable type-strain genomes for metagenomic binning, comparative biology and taxonomic classification.</title>
        <authorList>
            <person name="Goeker M."/>
        </authorList>
    </citation>
    <scope>NUCLEOTIDE SEQUENCE [LARGE SCALE GENOMIC DNA]</scope>
    <source>
        <strain evidence="3 4">DSM 2132</strain>
    </source>
</reference>
<keyword evidence="2" id="KW-1133">Transmembrane helix</keyword>
<feature type="transmembrane region" description="Helical" evidence="2">
    <location>
        <begin position="371"/>
        <end position="392"/>
    </location>
</feature>
<feature type="transmembrane region" description="Helical" evidence="2">
    <location>
        <begin position="891"/>
        <end position="909"/>
    </location>
</feature>
<feature type="transmembrane region" description="Helical" evidence="2">
    <location>
        <begin position="915"/>
        <end position="935"/>
    </location>
</feature>
<dbReference type="Gene3D" id="1.20.1640.10">
    <property type="entry name" value="Multidrug efflux transporter AcrB transmembrane domain"/>
    <property type="match status" value="2"/>
</dbReference>
<protein>
    <submittedName>
        <fullName evidence="3">Multidrug efflux pump subunit AcrB</fullName>
    </submittedName>
</protein>
<keyword evidence="2" id="KW-0812">Transmembrane</keyword>
<dbReference type="PANTHER" id="PTHR32063:SF18">
    <property type="entry name" value="CATION EFFLUX SYSTEM PROTEIN"/>
    <property type="match status" value="1"/>
</dbReference>
<evidence type="ECO:0000256" key="2">
    <source>
        <dbReference type="SAM" id="Phobius"/>
    </source>
</evidence>
<dbReference type="SUPFAM" id="SSF82693">
    <property type="entry name" value="Multidrug efflux transporter AcrB pore domain, PN1, PN2, PC1 and PC2 subdomains"/>
    <property type="match status" value="2"/>
</dbReference>
<proteinExistence type="predicted"/>
<feature type="transmembrane region" description="Helical" evidence="2">
    <location>
        <begin position="398"/>
        <end position="423"/>
    </location>
</feature>
<dbReference type="SUPFAM" id="SSF82714">
    <property type="entry name" value="Multidrug efflux transporter AcrB TolC docking domain, DN and DC subdomains"/>
    <property type="match status" value="1"/>
</dbReference>
<dbReference type="Proteomes" id="UP000295399">
    <property type="component" value="Unassembled WGS sequence"/>
</dbReference>
<dbReference type="RefSeq" id="WP_132709534.1">
    <property type="nucleotide sequence ID" value="NZ_JACIGF010000015.1"/>
</dbReference>
<dbReference type="PRINTS" id="PR00702">
    <property type="entry name" value="ACRIFLAVINRP"/>
</dbReference>
<comment type="caution">
    <text evidence="3">The sequence shown here is derived from an EMBL/GenBank/DDBJ whole genome shotgun (WGS) entry which is preliminary data.</text>
</comment>
<dbReference type="Gene3D" id="3.30.70.1320">
    <property type="entry name" value="Multidrug efflux transporter AcrB pore domain like"/>
    <property type="match status" value="1"/>
</dbReference>
<dbReference type="Gene3D" id="3.30.70.1430">
    <property type="entry name" value="Multidrug efflux transporter AcrB pore domain"/>
    <property type="match status" value="2"/>
</dbReference>
<feature type="transmembrane region" description="Helical" evidence="2">
    <location>
        <begin position="470"/>
        <end position="496"/>
    </location>
</feature>
<dbReference type="Pfam" id="PF00873">
    <property type="entry name" value="ACR_tran"/>
    <property type="match status" value="1"/>
</dbReference>
<dbReference type="OrthoDB" id="9798415at2"/>
<feature type="transmembrane region" description="Helical" evidence="2">
    <location>
        <begin position="865"/>
        <end position="884"/>
    </location>
</feature>
<dbReference type="InterPro" id="IPR027463">
    <property type="entry name" value="AcrB_DN_DC_subdom"/>
</dbReference>
<evidence type="ECO:0000313" key="4">
    <source>
        <dbReference type="Proteomes" id="UP000295399"/>
    </source>
</evidence>